<dbReference type="SMART" id="SM00382">
    <property type="entry name" value="AAA"/>
    <property type="match status" value="2"/>
</dbReference>
<evidence type="ECO:0000256" key="1">
    <source>
        <dbReference type="ARBA" id="ARBA00022741"/>
    </source>
</evidence>
<dbReference type="PROSITE" id="PS00211">
    <property type="entry name" value="ABC_TRANSPORTER_1"/>
    <property type="match status" value="2"/>
</dbReference>
<dbReference type="InterPro" id="IPR032781">
    <property type="entry name" value="ABC_tran_Xtn"/>
</dbReference>
<evidence type="ECO:0000313" key="4">
    <source>
        <dbReference type="EMBL" id="MFC6316220.1"/>
    </source>
</evidence>
<dbReference type="Proteomes" id="UP001596310">
    <property type="component" value="Unassembled WGS sequence"/>
</dbReference>
<keyword evidence="1" id="KW-0547">Nucleotide-binding</keyword>
<name>A0ABW1UQH1_9LACO</name>
<protein>
    <submittedName>
        <fullName evidence="4">ABC-F family ATP-binding cassette domain-containing protein</fullName>
    </submittedName>
</protein>
<sequence length="514" mass="57677">MSVLTVTDLSHAFVDKTLYDHANFKVENQDHMGIVGQNGVGKSTLIKILTGEILPDEGQITWQKGLEIGYLDQYAQLTPGMTIREFLRTAFDHLYAAETRMNQLYEEYGQNYDDDLLEKAGKIQTRLEESGFYDVETQIETVATGLGITDMGLEHDVAALSGGQRSRIILAKLLLQQPDVMVLDEPTNYLDTKHIDWLTDFLRAFKGAYLVISHDYNFLEGITNCILDIEFGQITRYTGDLAAAFKQKDANSLAYRRAYQKQQEQIAKTEAYIRKYKAGSRSRSARGREKQLAHVEVMKAPDRLVQPTISFAHSATASKIIVTTTDLVIGYEQPLNQRPLEFSVANDEKVVIAGYNGVGKSTLLKTILGQLAPLAGEIEQAPTLKIAYYNQSLQWPHKLATPLQYMQDLYPREKPKILRQVLARTGLTSQQVLSPIADLSGGEQSKVKLAEIMMIPANLLILDEPTNHLDDATKAALRKGIQSFPGAALLVTHELDFYDQSWIDKVINIEDYQQ</sequence>
<dbReference type="Pfam" id="PF00005">
    <property type="entry name" value="ABC_tran"/>
    <property type="match status" value="2"/>
</dbReference>
<accession>A0ABW1UQH1</accession>
<dbReference type="InterPro" id="IPR003439">
    <property type="entry name" value="ABC_transporter-like_ATP-bd"/>
</dbReference>
<dbReference type="PROSITE" id="PS50893">
    <property type="entry name" value="ABC_TRANSPORTER_2"/>
    <property type="match status" value="2"/>
</dbReference>
<dbReference type="InterPro" id="IPR027417">
    <property type="entry name" value="P-loop_NTPase"/>
</dbReference>
<dbReference type="InterPro" id="IPR017871">
    <property type="entry name" value="ABC_transporter-like_CS"/>
</dbReference>
<dbReference type="InterPro" id="IPR003593">
    <property type="entry name" value="AAA+_ATPase"/>
</dbReference>
<dbReference type="InterPro" id="IPR051309">
    <property type="entry name" value="ABCF_ATPase"/>
</dbReference>
<gene>
    <name evidence="4" type="ORF">ACFQHW_11650</name>
</gene>
<proteinExistence type="predicted"/>
<dbReference type="PANTHER" id="PTHR42855">
    <property type="entry name" value="ABC TRANSPORTER ATP-BINDING SUBUNIT"/>
    <property type="match status" value="1"/>
</dbReference>
<dbReference type="RefSeq" id="WP_125602278.1">
    <property type="nucleotide sequence ID" value="NZ_JBHSSM010000026.1"/>
</dbReference>
<feature type="domain" description="ABC transporter" evidence="3">
    <location>
        <begin position="4"/>
        <end position="256"/>
    </location>
</feature>
<dbReference type="SUPFAM" id="SSF52540">
    <property type="entry name" value="P-loop containing nucleoside triphosphate hydrolases"/>
    <property type="match status" value="2"/>
</dbReference>
<dbReference type="GO" id="GO:0005524">
    <property type="term" value="F:ATP binding"/>
    <property type="evidence" value="ECO:0007669"/>
    <property type="project" value="UniProtKB-KW"/>
</dbReference>
<evidence type="ECO:0000259" key="3">
    <source>
        <dbReference type="PROSITE" id="PS50893"/>
    </source>
</evidence>
<comment type="caution">
    <text evidence="4">The sequence shown here is derived from an EMBL/GenBank/DDBJ whole genome shotgun (WGS) entry which is preliminary data.</text>
</comment>
<feature type="domain" description="ABC transporter" evidence="3">
    <location>
        <begin position="322"/>
        <end position="514"/>
    </location>
</feature>
<dbReference type="CDD" id="cd03221">
    <property type="entry name" value="ABCF_EF-3"/>
    <property type="match status" value="2"/>
</dbReference>
<organism evidence="4 5">
    <name type="scientific">Lapidilactobacillus achengensis</name>
    <dbReference type="NCBI Taxonomy" id="2486000"/>
    <lineage>
        <taxon>Bacteria</taxon>
        <taxon>Bacillati</taxon>
        <taxon>Bacillota</taxon>
        <taxon>Bacilli</taxon>
        <taxon>Lactobacillales</taxon>
        <taxon>Lactobacillaceae</taxon>
        <taxon>Lapidilactobacillus</taxon>
    </lineage>
</organism>
<dbReference type="EMBL" id="JBHSSM010000026">
    <property type="protein sequence ID" value="MFC6316220.1"/>
    <property type="molecule type" value="Genomic_DNA"/>
</dbReference>
<reference evidence="5" key="1">
    <citation type="journal article" date="2019" name="Int. J. Syst. Evol. Microbiol.">
        <title>The Global Catalogue of Microorganisms (GCM) 10K type strain sequencing project: providing services to taxonomists for standard genome sequencing and annotation.</title>
        <authorList>
            <consortium name="The Broad Institute Genomics Platform"/>
            <consortium name="The Broad Institute Genome Sequencing Center for Infectious Disease"/>
            <person name="Wu L."/>
            <person name="Ma J."/>
        </authorList>
    </citation>
    <scope>NUCLEOTIDE SEQUENCE [LARGE SCALE GENOMIC DNA]</scope>
    <source>
        <strain evidence="5">CCM 8897</strain>
    </source>
</reference>
<evidence type="ECO:0000313" key="5">
    <source>
        <dbReference type="Proteomes" id="UP001596310"/>
    </source>
</evidence>
<dbReference type="Pfam" id="PF12848">
    <property type="entry name" value="ABC_tran_Xtn"/>
    <property type="match status" value="1"/>
</dbReference>
<keyword evidence="5" id="KW-1185">Reference proteome</keyword>
<dbReference type="PANTHER" id="PTHR42855:SF2">
    <property type="entry name" value="DRUG RESISTANCE ABC TRANSPORTER,ATP-BINDING PROTEIN"/>
    <property type="match status" value="1"/>
</dbReference>
<dbReference type="Gene3D" id="3.40.50.300">
    <property type="entry name" value="P-loop containing nucleotide triphosphate hydrolases"/>
    <property type="match status" value="2"/>
</dbReference>
<keyword evidence="2 4" id="KW-0067">ATP-binding</keyword>
<evidence type="ECO:0000256" key="2">
    <source>
        <dbReference type="ARBA" id="ARBA00022840"/>
    </source>
</evidence>